<accession>A0A4W4GS48</accession>
<protein>
    <submittedName>
        <fullName evidence="1">Uncharacterized protein</fullName>
    </submittedName>
</protein>
<reference evidence="1" key="4">
    <citation type="submission" date="2025-08" db="UniProtKB">
        <authorList>
            <consortium name="Ensembl"/>
        </authorList>
    </citation>
    <scope>IDENTIFICATION</scope>
</reference>
<proteinExistence type="predicted"/>
<evidence type="ECO:0000313" key="2">
    <source>
        <dbReference type="Proteomes" id="UP000314983"/>
    </source>
</evidence>
<dbReference type="AlphaFoldDB" id="A0A4W4GS48"/>
<reference evidence="2" key="2">
    <citation type="journal article" date="2017" name="Sci. Adv.">
        <title>A tail of two voltages: Proteomic comparison of the three electric organs of the electric eel.</title>
        <authorList>
            <person name="Traeger L.L."/>
            <person name="Sabat G."/>
            <person name="Barrett-Wilt G.A."/>
            <person name="Wells G.B."/>
            <person name="Sussman M.R."/>
        </authorList>
    </citation>
    <scope>NUCLEOTIDE SEQUENCE [LARGE SCALE GENOMIC DNA]</scope>
</reference>
<reference evidence="1" key="5">
    <citation type="submission" date="2025-09" db="UniProtKB">
        <authorList>
            <consortium name="Ensembl"/>
        </authorList>
    </citation>
    <scope>IDENTIFICATION</scope>
</reference>
<dbReference type="Proteomes" id="UP000314983">
    <property type="component" value="Chromosome 22"/>
</dbReference>
<organism evidence="1 2">
    <name type="scientific">Electrophorus electricus</name>
    <name type="common">Electric eel</name>
    <name type="synonym">Gymnotus electricus</name>
    <dbReference type="NCBI Taxonomy" id="8005"/>
    <lineage>
        <taxon>Eukaryota</taxon>
        <taxon>Metazoa</taxon>
        <taxon>Chordata</taxon>
        <taxon>Craniata</taxon>
        <taxon>Vertebrata</taxon>
        <taxon>Euteleostomi</taxon>
        <taxon>Actinopterygii</taxon>
        <taxon>Neopterygii</taxon>
        <taxon>Teleostei</taxon>
        <taxon>Ostariophysi</taxon>
        <taxon>Gymnotiformes</taxon>
        <taxon>Gymnotoidei</taxon>
        <taxon>Gymnotidae</taxon>
        <taxon>Electrophorus</taxon>
    </lineage>
</organism>
<reference evidence="1" key="3">
    <citation type="submission" date="2020-05" db="EMBL/GenBank/DDBJ databases">
        <title>Electrophorus electricus (electric eel) genome, fEleEle1, primary haplotype.</title>
        <authorList>
            <person name="Myers G."/>
            <person name="Meyer A."/>
            <person name="Fedrigo O."/>
            <person name="Formenti G."/>
            <person name="Rhie A."/>
            <person name="Tracey A."/>
            <person name="Sims Y."/>
            <person name="Jarvis E.D."/>
        </authorList>
    </citation>
    <scope>NUCLEOTIDE SEQUENCE [LARGE SCALE GENOMIC DNA]</scope>
</reference>
<sequence length="98" mass="11178">DNTQVNVLYFIKLNLGSEQFGLGLKVDSVPKRISSCHLPQDLKVAFVYFAFVLRCSHVIAVDQFDVNLVYYLNPTNSHSLLLFFFHHGSVLPKVFFSL</sequence>
<evidence type="ECO:0000313" key="1">
    <source>
        <dbReference type="Ensembl" id="ENSEEEP00000041347.1"/>
    </source>
</evidence>
<name>A0A4W4GS48_ELEEL</name>
<reference evidence="2" key="1">
    <citation type="journal article" date="2014" name="Science">
        <title>Nonhuman genetics. Genomic basis for the convergent evolution of electric organs.</title>
        <authorList>
            <person name="Gallant J.R."/>
            <person name="Traeger L.L."/>
            <person name="Volkening J.D."/>
            <person name="Moffett H."/>
            <person name="Chen P.H."/>
            <person name="Novina C.D."/>
            <person name="Phillips G.N.Jr."/>
            <person name="Anand R."/>
            <person name="Wells G.B."/>
            <person name="Pinch M."/>
            <person name="Guth R."/>
            <person name="Unguez G.A."/>
            <person name="Albert J.S."/>
            <person name="Zakon H.H."/>
            <person name="Samanta M.P."/>
            <person name="Sussman M.R."/>
        </authorList>
    </citation>
    <scope>NUCLEOTIDE SEQUENCE [LARGE SCALE GENOMIC DNA]</scope>
</reference>
<keyword evidence="2" id="KW-1185">Reference proteome</keyword>
<dbReference type="Ensembl" id="ENSEEET00000041826.2">
    <property type="protein sequence ID" value="ENSEEEP00000041347.1"/>
    <property type="gene ID" value="ENSEEEG00000019568.2"/>
</dbReference>